<evidence type="ECO:0000256" key="2">
    <source>
        <dbReference type="ARBA" id="ARBA00022723"/>
    </source>
</evidence>
<reference evidence="6 7" key="1">
    <citation type="submission" date="2017-08" db="EMBL/GenBank/DDBJ databases">
        <title>Complete genome of Colwellia sp. NB097-1, a psychrophile bacterium ioslated from Bering Sea.</title>
        <authorList>
            <person name="Chen X."/>
        </authorList>
    </citation>
    <scope>NUCLEOTIDE SEQUENCE [LARGE SCALE GENOMIC DNA]</scope>
    <source>
        <strain evidence="6 7">NB097-1</strain>
    </source>
</reference>
<evidence type="ECO:0000256" key="4">
    <source>
        <dbReference type="PROSITE-ProRule" id="PRU00433"/>
    </source>
</evidence>
<keyword evidence="3 4" id="KW-0408">Iron</keyword>
<evidence type="ECO:0000256" key="3">
    <source>
        <dbReference type="ARBA" id="ARBA00023004"/>
    </source>
</evidence>
<dbReference type="GO" id="GO:0009055">
    <property type="term" value="F:electron transfer activity"/>
    <property type="evidence" value="ECO:0007669"/>
    <property type="project" value="InterPro"/>
</dbReference>
<organism evidence="6 7">
    <name type="scientific">Cognaticolwellia beringensis</name>
    <dbReference type="NCBI Taxonomy" id="1967665"/>
    <lineage>
        <taxon>Bacteria</taxon>
        <taxon>Pseudomonadati</taxon>
        <taxon>Pseudomonadota</taxon>
        <taxon>Gammaproteobacteria</taxon>
        <taxon>Alteromonadales</taxon>
        <taxon>Colwelliaceae</taxon>
        <taxon>Cognaticolwellia</taxon>
    </lineage>
</organism>
<dbReference type="Gene3D" id="1.10.760.10">
    <property type="entry name" value="Cytochrome c-like domain"/>
    <property type="match status" value="1"/>
</dbReference>
<gene>
    <name evidence="6" type="ORF">B5D82_17465</name>
</gene>
<dbReference type="GO" id="GO:0046872">
    <property type="term" value="F:metal ion binding"/>
    <property type="evidence" value="ECO:0007669"/>
    <property type="project" value="UniProtKB-KW"/>
</dbReference>
<dbReference type="GO" id="GO:0020037">
    <property type="term" value="F:heme binding"/>
    <property type="evidence" value="ECO:0007669"/>
    <property type="project" value="InterPro"/>
</dbReference>
<dbReference type="Proteomes" id="UP000202259">
    <property type="component" value="Chromosome"/>
</dbReference>
<dbReference type="InterPro" id="IPR036909">
    <property type="entry name" value="Cyt_c-like_dom_sf"/>
</dbReference>
<dbReference type="AlphaFoldDB" id="A0A222GBZ1"/>
<keyword evidence="1 4" id="KW-0349">Heme</keyword>
<dbReference type="RefSeq" id="WP_081153354.1">
    <property type="nucleotide sequence ID" value="NZ_CP020465.1"/>
</dbReference>
<protein>
    <submittedName>
        <fullName evidence="6">Cytochrome C</fullName>
    </submittedName>
</protein>
<feature type="domain" description="Cytochrome c" evidence="5">
    <location>
        <begin position="34"/>
        <end position="136"/>
    </location>
</feature>
<evidence type="ECO:0000259" key="5">
    <source>
        <dbReference type="PROSITE" id="PS51007"/>
    </source>
</evidence>
<evidence type="ECO:0000256" key="1">
    <source>
        <dbReference type="ARBA" id="ARBA00022617"/>
    </source>
</evidence>
<dbReference type="KEGG" id="cber:B5D82_17465"/>
<dbReference type="PROSITE" id="PS51257">
    <property type="entry name" value="PROKAR_LIPOPROTEIN"/>
    <property type="match status" value="1"/>
</dbReference>
<dbReference type="EMBL" id="CP020465">
    <property type="protein sequence ID" value="ASP49399.1"/>
    <property type="molecule type" value="Genomic_DNA"/>
</dbReference>
<accession>A0A222GBZ1</accession>
<evidence type="ECO:0000313" key="6">
    <source>
        <dbReference type="EMBL" id="ASP49399.1"/>
    </source>
</evidence>
<sequence length="151" mass="16896">MKYTLFTLLITVLLTLFSCTKGVDSPKGFSLPKGSVAAGEKVFLKFQCLACHRVKNVEDASIEKNESISIFLGGNKTEIVTYAELVTSVINPSHKFSNPALTQAKTADGQSKMKVFNDEMTVTELIDLVTFLQPNYTLVPYRHTKYQYYPQ</sequence>
<dbReference type="InterPro" id="IPR009056">
    <property type="entry name" value="Cyt_c-like_dom"/>
</dbReference>
<dbReference type="SUPFAM" id="SSF46626">
    <property type="entry name" value="Cytochrome c"/>
    <property type="match status" value="1"/>
</dbReference>
<dbReference type="PROSITE" id="PS51007">
    <property type="entry name" value="CYTC"/>
    <property type="match status" value="1"/>
</dbReference>
<keyword evidence="7" id="KW-1185">Reference proteome</keyword>
<dbReference type="OrthoDB" id="8480010at2"/>
<evidence type="ECO:0000313" key="7">
    <source>
        <dbReference type="Proteomes" id="UP000202259"/>
    </source>
</evidence>
<name>A0A222GBZ1_9GAMM</name>
<keyword evidence="2 4" id="KW-0479">Metal-binding</keyword>
<proteinExistence type="predicted"/>